<dbReference type="EMBL" id="KJ631622">
    <property type="protein sequence ID" value="AJD80752.1"/>
    <property type="molecule type" value="Genomic_DNA"/>
</dbReference>
<evidence type="ECO:0000313" key="4">
    <source>
        <dbReference type="EMBL" id="AJD80752.1"/>
    </source>
</evidence>
<dbReference type="Proteomes" id="UP000203835">
    <property type="component" value="Segment"/>
</dbReference>
<keyword evidence="2" id="KW-0378">Hydrolase</keyword>
<protein>
    <submittedName>
        <fullName evidence="4">p26b</fullName>
    </submittedName>
</protein>
<evidence type="ECO:0000256" key="3">
    <source>
        <dbReference type="ARBA" id="ARBA00023932"/>
    </source>
</evidence>
<comment type="catalytic activity">
    <reaction evidence="3">
        <text>2',3'-cGAMP + H2O = Gp(2'-5')Ap(3') + H(+)</text>
        <dbReference type="Rhea" id="RHEA:59472"/>
        <dbReference type="ChEBI" id="CHEBI:15377"/>
        <dbReference type="ChEBI" id="CHEBI:15378"/>
        <dbReference type="ChEBI" id="CHEBI:143093"/>
        <dbReference type="ChEBI" id="CHEBI:143098"/>
    </reaction>
    <physiologicalReaction direction="left-to-right" evidence="3">
        <dbReference type="Rhea" id="RHEA:59473"/>
    </physiologicalReaction>
</comment>
<dbReference type="InterPro" id="IPR006853">
    <property type="entry name" value="Poxin_vir"/>
</dbReference>
<dbReference type="OrthoDB" id="17275at10239"/>
<dbReference type="RefSeq" id="YP_009116975.1">
    <property type="nucleotide sequence ID" value="NC_026268.1"/>
</dbReference>
<reference evidence="4 5" key="2">
    <citation type="journal article" date="2015" name="BMC Genomics">
        <title>The genome sequence of Pseudoplusia includens single nucleopolyhedrovirus and an analysis of p26 gene evolution in the baculoviruses.</title>
        <authorList>
            <person name="Craveiro S.R."/>
            <person name="Inglis P.W."/>
            <person name="Togawa R.C."/>
            <person name="Grynberg P."/>
            <person name="Melo F.L."/>
            <person name="Ribeiro Z.M.A."/>
            <person name="Ribeiro B.M."/>
            <person name="Bao S.N."/>
            <person name="Castro M.E.B."/>
        </authorList>
    </citation>
    <scope>NUCLEOTIDE SEQUENCE [LARGE SCALE GENOMIC DNA]</scope>
</reference>
<evidence type="ECO:0000313" key="5">
    <source>
        <dbReference type="Proteomes" id="UP000203835"/>
    </source>
</evidence>
<dbReference type="Pfam" id="PF04766">
    <property type="entry name" value="Baculo_p26"/>
    <property type="match status" value="1"/>
</dbReference>
<name>A0A0B4ZWA3_9ABAC</name>
<dbReference type="KEGG" id="vg:22974429"/>
<organism evidence="4 5">
    <name type="scientific">Pseudoplusia includens SNPV IE</name>
    <dbReference type="NCBI Taxonomy" id="1592335"/>
    <lineage>
        <taxon>Viruses</taxon>
        <taxon>Viruses incertae sedis</taxon>
        <taxon>Naldaviricetes</taxon>
        <taxon>Lefavirales</taxon>
        <taxon>Baculoviridae</taxon>
        <taxon>Alphabaculovirus</taxon>
        <taxon>Alphabaculovirus chrincludentis</taxon>
        <taxon>Alphabaculovirus alterchrincludentis</taxon>
    </lineage>
</organism>
<keyword evidence="5" id="KW-1185">Reference proteome</keyword>
<dbReference type="GO" id="GO:0004518">
    <property type="term" value="F:nuclease activity"/>
    <property type="evidence" value="ECO:0007669"/>
    <property type="project" value="UniProtKB-KW"/>
</dbReference>
<reference evidence="4 5" key="1">
    <citation type="journal article" date="2013" name="J. Invertebr. Pathol.">
        <title>Pseudoplusia includens single nucleopolyhedrovirus: genetic diversity, phylogeny and hypervariability of the pif-2 gene.</title>
        <authorList>
            <person name="Craveiro S.R."/>
            <person name="Melo F.L."/>
            <person name="Ribeiro Z.M."/>
            <person name="Ribeiro B.M."/>
            <person name="Bao S.N."/>
            <person name="Inglis P.W."/>
            <person name="Castro M.E."/>
        </authorList>
    </citation>
    <scope>NUCLEOTIDE SEQUENCE [LARGE SCALE GENOMIC DNA]</scope>
</reference>
<keyword evidence="1" id="KW-0540">Nuclease</keyword>
<dbReference type="GO" id="GO:0016787">
    <property type="term" value="F:hydrolase activity"/>
    <property type="evidence" value="ECO:0007669"/>
    <property type="project" value="UniProtKB-KW"/>
</dbReference>
<evidence type="ECO:0000256" key="1">
    <source>
        <dbReference type="ARBA" id="ARBA00022722"/>
    </source>
</evidence>
<gene>
    <name evidence="4" type="primary">ORF-62</name>
</gene>
<evidence type="ECO:0000256" key="2">
    <source>
        <dbReference type="ARBA" id="ARBA00022801"/>
    </source>
</evidence>
<sequence length="245" mass="28592">MIIRIEMSIQTGDIVESSVVTQFNSVAFIVNHETRRVTIMSYKNEPVKFHVFNQHDTDPELMKLQYHYPGLASSIELPKITHMRKVRLMVFDQRHRMLLAEEFLLENLYFVHHHYAKYYVYGLVPVVVKNFRHNLYIGAPGFDETGKVLLSVVSDCYFSSTTEENCVIPLSGELSGSRGVLCLDGHVWLNETGDDFTFDKTNVPNRIEFVYFARQKFIYLNVFYNNYIINFIRVKAKFVGNVLIR</sequence>
<accession>A0A0B4ZWA3</accession>
<dbReference type="GeneID" id="22974429"/>
<proteinExistence type="predicted"/>